<evidence type="ECO:0000313" key="1">
    <source>
        <dbReference type="EMBL" id="KZC13195.1"/>
    </source>
</evidence>
<sequence length="63" mass="7240">MSRKIKITSINESSSCLSDTDDSDIILVRKNKKQRIFSSSESDSDFSMHDDSCTFVLERKFMV</sequence>
<dbReference type="Proteomes" id="UP000076502">
    <property type="component" value="Unassembled WGS sequence"/>
</dbReference>
<gene>
    <name evidence="1" type="ORF">WN55_05528</name>
</gene>
<name>A0A154PMT5_DUFNO</name>
<evidence type="ECO:0000313" key="2">
    <source>
        <dbReference type="Proteomes" id="UP000076502"/>
    </source>
</evidence>
<reference evidence="1 2" key="1">
    <citation type="submission" date="2015-07" db="EMBL/GenBank/DDBJ databases">
        <title>The genome of Dufourea novaeangliae.</title>
        <authorList>
            <person name="Pan H."/>
            <person name="Kapheim K."/>
        </authorList>
    </citation>
    <scope>NUCLEOTIDE SEQUENCE [LARGE SCALE GENOMIC DNA]</scope>
    <source>
        <strain evidence="1">0120121106</strain>
        <tissue evidence="1">Whole body</tissue>
    </source>
</reference>
<dbReference type="EMBL" id="KQ434992">
    <property type="protein sequence ID" value="KZC13195.1"/>
    <property type="molecule type" value="Genomic_DNA"/>
</dbReference>
<keyword evidence="2" id="KW-1185">Reference proteome</keyword>
<dbReference type="AlphaFoldDB" id="A0A154PMT5"/>
<proteinExistence type="predicted"/>
<protein>
    <submittedName>
        <fullName evidence="1">Uncharacterized protein</fullName>
    </submittedName>
</protein>
<accession>A0A154PMT5</accession>
<organism evidence="1 2">
    <name type="scientific">Dufourea novaeangliae</name>
    <name type="common">Sweat bee</name>
    <dbReference type="NCBI Taxonomy" id="178035"/>
    <lineage>
        <taxon>Eukaryota</taxon>
        <taxon>Metazoa</taxon>
        <taxon>Ecdysozoa</taxon>
        <taxon>Arthropoda</taxon>
        <taxon>Hexapoda</taxon>
        <taxon>Insecta</taxon>
        <taxon>Pterygota</taxon>
        <taxon>Neoptera</taxon>
        <taxon>Endopterygota</taxon>
        <taxon>Hymenoptera</taxon>
        <taxon>Apocrita</taxon>
        <taxon>Aculeata</taxon>
        <taxon>Apoidea</taxon>
        <taxon>Anthophila</taxon>
        <taxon>Halictidae</taxon>
        <taxon>Rophitinae</taxon>
        <taxon>Dufourea</taxon>
    </lineage>
</organism>